<proteinExistence type="predicted"/>
<accession>W3VJG5</accession>
<gene>
    <name evidence="2" type="ORF">PaG_03881</name>
</gene>
<evidence type="ECO:0000313" key="2">
    <source>
        <dbReference type="EMBL" id="ETS61783.1"/>
    </source>
</evidence>
<dbReference type="Proteomes" id="UP000019462">
    <property type="component" value="Unassembled WGS sequence"/>
</dbReference>
<dbReference type="AlphaFoldDB" id="W3VJG5"/>
<feature type="signal peptide" evidence="1">
    <location>
        <begin position="1"/>
        <end position="21"/>
    </location>
</feature>
<evidence type="ECO:0000313" key="3">
    <source>
        <dbReference type="Proteomes" id="UP000019462"/>
    </source>
</evidence>
<dbReference type="EMBL" id="AWNI01000013">
    <property type="protein sequence ID" value="ETS61783.1"/>
    <property type="molecule type" value="Genomic_DNA"/>
</dbReference>
<keyword evidence="3" id="KW-1185">Reference proteome</keyword>
<protein>
    <submittedName>
        <fullName evidence="2">Uncharacterized protein</fullName>
    </submittedName>
</protein>
<name>W3VJG5_MOEAP</name>
<comment type="caution">
    <text evidence="2">The sequence shown here is derived from an EMBL/GenBank/DDBJ whole genome shotgun (WGS) entry which is preliminary data.</text>
</comment>
<dbReference type="OrthoDB" id="10261960at2759"/>
<evidence type="ECO:0000256" key="1">
    <source>
        <dbReference type="SAM" id="SignalP"/>
    </source>
</evidence>
<keyword evidence="1" id="KW-0732">Signal</keyword>
<feature type="chain" id="PRO_5004833239" evidence="1">
    <location>
        <begin position="22"/>
        <end position="384"/>
    </location>
</feature>
<organism evidence="2 3">
    <name type="scientific">Moesziomyces aphidis</name>
    <name type="common">Pseudozyma aphidis</name>
    <dbReference type="NCBI Taxonomy" id="84754"/>
    <lineage>
        <taxon>Eukaryota</taxon>
        <taxon>Fungi</taxon>
        <taxon>Dikarya</taxon>
        <taxon>Basidiomycota</taxon>
        <taxon>Ustilaginomycotina</taxon>
        <taxon>Ustilaginomycetes</taxon>
        <taxon>Ustilaginales</taxon>
        <taxon>Ustilaginaceae</taxon>
        <taxon>Moesziomyces</taxon>
    </lineage>
</organism>
<reference evidence="2 3" key="1">
    <citation type="journal article" date="2014" name="Genome Announc.">
        <title>Genome sequence of the basidiomycetous fungus Pseudozyma aphidis DSM70725, an efficient producer of biosurfactant mannosylerythritol lipids.</title>
        <authorList>
            <person name="Lorenz S."/>
            <person name="Guenther M."/>
            <person name="Grumaz C."/>
            <person name="Rupp S."/>
            <person name="Zibek S."/>
            <person name="Sohn K."/>
        </authorList>
    </citation>
    <scope>NUCLEOTIDE SEQUENCE [LARGE SCALE GENOMIC DNA]</scope>
    <source>
        <strain evidence="3">ATCC 32657 / CBS 517.83 / DSM 70725 / JCM 10318 / NBRC 10182 / NRRL Y-7954 / St-0401</strain>
    </source>
</reference>
<dbReference type="HOGENOM" id="CLU_719866_0_0_1"/>
<sequence length="384" mass="41987">MHFNTFSVAVLALLSLAGAKADDKISTAGLVVDDKQVASYCAIPVKPEFKEVEFVCFTLKGDIQKQMTNPNRLKGFVNKAGNAFVVLGQSGAQSFSIGDKHAVLHPIDAPYCRKVEVTSGGPESGATATAQKCPGNRLSIAFVQSHSSSLHLSAFLRVYKLWLERVHDVHPTGLYSRTADHYHLAARRMCGTWRKLEHVLYRMANEKLLPHLCPKDPLKQTYTAMTFNKATALALFGLLALIGARADGLSADQREFNPPFTPIPGVTINNDEVGRYCILGQRDTPKGYACFSLLGNIRGRMIEHQNLTGFMTEAGEAFVLIDNGATQSFATDVDHVTVTPSKQAHCLRLTVERQKAPGDKEARMTSTSCPASPAFHLADKWTDP</sequence>